<reference evidence="1" key="1">
    <citation type="submission" date="2021-03" db="EMBL/GenBank/DDBJ databases">
        <title>Evolutionary priming and transition to the ectomycorrhizal habit in an iconic lineage of mushroom-forming fungi: is preadaptation a requirement?</title>
        <authorList>
            <consortium name="DOE Joint Genome Institute"/>
            <person name="Looney B.P."/>
            <person name="Miyauchi S."/>
            <person name="Morin E."/>
            <person name="Drula E."/>
            <person name="Courty P.E."/>
            <person name="Chicoki N."/>
            <person name="Fauchery L."/>
            <person name="Kohler A."/>
            <person name="Kuo A."/>
            <person name="LaButti K."/>
            <person name="Pangilinan J."/>
            <person name="Lipzen A."/>
            <person name="Riley R."/>
            <person name="Andreopoulos W."/>
            <person name="He G."/>
            <person name="Johnson J."/>
            <person name="Barry K.W."/>
            <person name="Grigoriev I.V."/>
            <person name="Nagy L."/>
            <person name="Hibbett D."/>
            <person name="Henrissat B."/>
            <person name="Matheny P.B."/>
            <person name="Labbe J."/>
            <person name="Martin A.F."/>
        </authorList>
    </citation>
    <scope>NUCLEOTIDE SEQUENCE</scope>
    <source>
        <strain evidence="1">BPL698</strain>
    </source>
</reference>
<gene>
    <name evidence="1" type="ORF">F5148DRAFT_883438</name>
</gene>
<organism evidence="1 2">
    <name type="scientific">Russula earlei</name>
    <dbReference type="NCBI Taxonomy" id="71964"/>
    <lineage>
        <taxon>Eukaryota</taxon>
        <taxon>Fungi</taxon>
        <taxon>Dikarya</taxon>
        <taxon>Basidiomycota</taxon>
        <taxon>Agaricomycotina</taxon>
        <taxon>Agaricomycetes</taxon>
        <taxon>Russulales</taxon>
        <taxon>Russulaceae</taxon>
        <taxon>Russula</taxon>
    </lineage>
</organism>
<dbReference type="EMBL" id="JAGFNK010000864">
    <property type="protein sequence ID" value="KAI9438386.1"/>
    <property type="molecule type" value="Genomic_DNA"/>
</dbReference>
<evidence type="ECO:0000313" key="1">
    <source>
        <dbReference type="EMBL" id="KAI9438386.1"/>
    </source>
</evidence>
<dbReference type="Proteomes" id="UP001207468">
    <property type="component" value="Unassembled WGS sequence"/>
</dbReference>
<accession>A0ACC0TT10</accession>
<protein>
    <submittedName>
        <fullName evidence="1">Uncharacterized protein</fullName>
    </submittedName>
</protein>
<comment type="caution">
    <text evidence="1">The sequence shown here is derived from an EMBL/GenBank/DDBJ whole genome shotgun (WGS) entry which is preliminary data.</text>
</comment>
<evidence type="ECO:0000313" key="2">
    <source>
        <dbReference type="Proteomes" id="UP001207468"/>
    </source>
</evidence>
<sequence length="371" mass="42078">MYTTLRTRSRPNAVTLIRVTTWSATSTIPSARNVRSGGRIARSQIHPHRRILILSQSLAFCHFDMSLLSRLALRILHFLYSLFLATLSLRSRYLRPAPRPLTATRSKVPSHLALILASQEPDLCISEAQEAFLRCTEKAIAYCRAAGIQCLSVYDRLGVLLEVPDLLYLDGSALPLTLLRSHGSNVFDETYKEGRSCTTTICMVDTLRKRNRYRSRMGHTLHKPSSSGAFTLHFVSRDTGKPAIAAIADNFRRTRGGKIISANGDAEAFTVSVSELQTILEGDRGYGPPPDLMIVHNVTLPRRQFTPLELYSFPPWQIRLTEIHYNGFTGIRDRLSRVRLRRRAKRWMMLSEIDFRRALDEYSGAEFRLGK</sequence>
<name>A0ACC0TT10_9AGAM</name>
<proteinExistence type="predicted"/>
<keyword evidence="2" id="KW-1185">Reference proteome</keyword>